<evidence type="ECO:0000313" key="2">
    <source>
        <dbReference type="EMBL" id="GBP03224.1"/>
    </source>
</evidence>
<dbReference type="OrthoDB" id="8039606at2759"/>
<reference evidence="2 3" key="1">
    <citation type="journal article" date="2019" name="Commun. Biol.">
        <title>The bagworm genome reveals a unique fibroin gene that provides high tensile strength.</title>
        <authorList>
            <person name="Kono N."/>
            <person name="Nakamura H."/>
            <person name="Ohtoshi R."/>
            <person name="Tomita M."/>
            <person name="Numata K."/>
            <person name="Arakawa K."/>
        </authorList>
    </citation>
    <scope>NUCLEOTIDE SEQUENCE [LARGE SCALE GENOMIC DNA]</scope>
</reference>
<dbReference type="EMBL" id="BGZK01007282">
    <property type="protein sequence ID" value="GBP03224.1"/>
    <property type="molecule type" value="Genomic_DNA"/>
</dbReference>
<dbReference type="GO" id="GO:0071897">
    <property type="term" value="P:DNA biosynthetic process"/>
    <property type="evidence" value="ECO:0007669"/>
    <property type="project" value="UniProtKB-ARBA"/>
</dbReference>
<dbReference type="Gene3D" id="3.30.70.270">
    <property type="match status" value="2"/>
</dbReference>
<comment type="caution">
    <text evidence="2">The sequence shown here is derived from an EMBL/GenBank/DDBJ whole genome shotgun (WGS) entry which is preliminary data.</text>
</comment>
<accession>A0A4C1SMM9</accession>
<dbReference type="Pfam" id="PF00078">
    <property type="entry name" value="RVT_1"/>
    <property type="match status" value="1"/>
</dbReference>
<gene>
    <name evidence="2" type="primary">pol</name>
    <name evidence="2" type="ORF">EVAR_73058_1</name>
</gene>
<proteinExistence type="predicted"/>
<name>A0A4C1SMM9_EUMVA</name>
<dbReference type="AlphaFoldDB" id="A0A4C1SMM9"/>
<protein>
    <submittedName>
        <fullName evidence="2">Retrovirus-related Pol polyprotein from transposon gypsy</fullName>
    </submittedName>
</protein>
<dbReference type="InterPro" id="IPR051320">
    <property type="entry name" value="Viral_Replic_Matur_Polypro"/>
</dbReference>
<organism evidence="2 3">
    <name type="scientific">Eumeta variegata</name>
    <name type="common">Bagworm moth</name>
    <name type="synonym">Eumeta japonica</name>
    <dbReference type="NCBI Taxonomy" id="151549"/>
    <lineage>
        <taxon>Eukaryota</taxon>
        <taxon>Metazoa</taxon>
        <taxon>Ecdysozoa</taxon>
        <taxon>Arthropoda</taxon>
        <taxon>Hexapoda</taxon>
        <taxon>Insecta</taxon>
        <taxon>Pterygota</taxon>
        <taxon>Neoptera</taxon>
        <taxon>Endopterygota</taxon>
        <taxon>Lepidoptera</taxon>
        <taxon>Glossata</taxon>
        <taxon>Ditrysia</taxon>
        <taxon>Tineoidea</taxon>
        <taxon>Psychidae</taxon>
        <taxon>Oiketicinae</taxon>
        <taxon>Eumeta</taxon>
    </lineage>
</organism>
<dbReference type="InterPro" id="IPR000477">
    <property type="entry name" value="RT_dom"/>
</dbReference>
<dbReference type="Proteomes" id="UP000299102">
    <property type="component" value="Unassembled WGS sequence"/>
</dbReference>
<dbReference type="PANTHER" id="PTHR33064">
    <property type="entry name" value="POL PROTEIN"/>
    <property type="match status" value="1"/>
</dbReference>
<dbReference type="InterPro" id="IPR043502">
    <property type="entry name" value="DNA/RNA_pol_sf"/>
</dbReference>
<keyword evidence="3" id="KW-1185">Reference proteome</keyword>
<dbReference type="PANTHER" id="PTHR33064:SF37">
    <property type="entry name" value="RIBONUCLEASE H"/>
    <property type="match status" value="1"/>
</dbReference>
<dbReference type="InterPro" id="IPR043128">
    <property type="entry name" value="Rev_trsase/Diguanyl_cyclase"/>
</dbReference>
<dbReference type="SUPFAM" id="SSF56672">
    <property type="entry name" value="DNA/RNA polymerases"/>
    <property type="match status" value="1"/>
</dbReference>
<evidence type="ECO:0000259" key="1">
    <source>
        <dbReference type="Pfam" id="PF00078"/>
    </source>
</evidence>
<feature type="domain" description="Reverse transcriptase" evidence="1">
    <location>
        <begin position="341"/>
        <end position="400"/>
    </location>
</feature>
<evidence type="ECO:0000313" key="3">
    <source>
        <dbReference type="Proteomes" id="UP000299102"/>
    </source>
</evidence>
<sequence>MHLGMFLGDRQQLPHTNCMKERLDFAYADKRSVFTLERELSALTQGSGTIIDFYNVVEEKLNLIINKTIMTYGENGDLVESLNQKYRQDALRVFISGLKKPLCDVLFSCKPSDMLMALALAQEMATNQSRYKFARDFNGITDRQGPHRIVAFSHRNVLEQRETFNTNNPLIQTGDNIAANEGQFSEDIEEDQINFRPRSLLPYVQRGIQRRKLRFLVDTGSSKNYIKDLDIFSYIINVKNPILVKSAHERVCEIGANLDAANGILKYEGGIESLKFLYCNGSNISMDTGDIPDDVRGEFFALLERCKGVFASPNETLPYNTNVVASIRTKDNEPRTKDDILREEIGKSCHVYIDDIIRFSDSKQKHIDGIALILGKLYSANMRVSMEKSKFLKQWSNFGFSVSTMGIKTCPDKIGAIVNYQIPSTLRGLRSFLGLCGYYRRS</sequence>